<organism evidence="3 4">
    <name type="scientific">Ganoderma sinense ZZ0214-1</name>
    <dbReference type="NCBI Taxonomy" id="1077348"/>
    <lineage>
        <taxon>Eukaryota</taxon>
        <taxon>Fungi</taxon>
        <taxon>Dikarya</taxon>
        <taxon>Basidiomycota</taxon>
        <taxon>Agaricomycotina</taxon>
        <taxon>Agaricomycetes</taxon>
        <taxon>Polyporales</taxon>
        <taxon>Polyporaceae</taxon>
        <taxon>Ganoderma</taxon>
    </lineage>
</organism>
<evidence type="ECO:0000256" key="2">
    <source>
        <dbReference type="SAM" id="Phobius"/>
    </source>
</evidence>
<keyword evidence="2" id="KW-1133">Transmembrane helix</keyword>
<feature type="compositionally biased region" description="Polar residues" evidence="1">
    <location>
        <begin position="152"/>
        <end position="170"/>
    </location>
</feature>
<reference evidence="3 4" key="1">
    <citation type="journal article" date="2015" name="Sci. Rep.">
        <title>Chromosome-level genome map provides insights into diverse defense mechanisms in the medicinal fungus Ganoderma sinense.</title>
        <authorList>
            <person name="Zhu Y."/>
            <person name="Xu J."/>
            <person name="Sun C."/>
            <person name="Zhou S."/>
            <person name="Xu H."/>
            <person name="Nelson D.R."/>
            <person name="Qian J."/>
            <person name="Song J."/>
            <person name="Luo H."/>
            <person name="Xiang L."/>
            <person name="Li Y."/>
            <person name="Xu Z."/>
            <person name="Ji A."/>
            <person name="Wang L."/>
            <person name="Lu S."/>
            <person name="Hayward A."/>
            <person name="Sun W."/>
            <person name="Li X."/>
            <person name="Schwartz D.C."/>
            <person name="Wang Y."/>
            <person name="Chen S."/>
        </authorList>
    </citation>
    <scope>NUCLEOTIDE SEQUENCE [LARGE SCALE GENOMIC DNA]</scope>
    <source>
        <strain evidence="3 4">ZZ0214-1</strain>
    </source>
</reference>
<sequence length="191" mass="19642">MPAITTAGGREPNGAALAGGVVGGVVGLVVAIGGYFAWRRSWNSKAQPLSAKGFPGREHGFASLPAEQSLRFTENGRHGPLLDGASHPPLIPNCRPPSSLVSEPRTPAPLYTPRMGTHGDIGAGGLYEDVGIIGSGFSTPSDMTMSMSALMPTSPSTYLPSYATSLSTPPSYSPRAHSDGPRSPSAKQSSP</sequence>
<keyword evidence="4" id="KW-1185">Reference proteome</keyword>
<feature type="transmembrane region" description="Helical" evidence="2">
    <location>
        <begin position="15"/>
        <end position="38"/>
    </location>
</feature>
<dbReference type="EMBL" id="AYKW01000034">
    <property type="protein sequence ID" value="PIL27824.1"/>
    <property type="molecule type" value="Genomic_DNA"/>
</dbReference>
<evidence type="ECO:0000313" key="3">
    <source>
        <dbReference type="EMBL" id="PIL27824.1"/>
    </source>
</evidence>
<comment type="caution">
    <text evidence="3">The sequence shown here is derived from an EMBL/GenBank/DDBJ whole genome shotgun (WGS) entry which is preliminary data.</text>
</comment>
<evidence type="ECO:0000256" key="1">
    <source>
        <dbReference type="SAM" id="MobiDB-lite"/>
    </source>
</evidence>
<dbReference type="Proteomes" id="UP000230002">
    <property type="component" value="Unassembled WGS sequence"/>
</dbReference>
<dbReference type="OrthoDB" id="10606104at2759"/>
<name>A0A2G8S252_9APHY</name>
<feature type="region of interest" description="Disordered" evidence="1">
    <location>
        <begin position="152"/>
        <end position="191"/>
    </location>
</feature>
<keyword evidence="2" id="KW-0472">Membrane</keyword>
<protein>
    <submittedName>
        <fullName evidence="3">Uncharacterized protein</fullName>
    </submittedName>
</protein>
<evidence type="ECO:0000313" key="4">
    <source>
        <dbReference type="Proteomes" id="UP000230002"/>
    </source>
</evidence>
<keyword evidence="2" id="KW-0812">Transmembrane</keyword>
<dbReference type="AlphaFoldDB" id="A0A2G8S252"/>
<gene>
    <name evidence="3" type="ORF">GSI_10978</name>
</gene>
<proteinExistence type="predicted"/>
<accession>A0A2G8S252</accession>